<dbReference type="EMBL" id="JASBNA010000050">
    <property type="protein sequence ID" value="KAK7680301.1"/>
    <property type="molecule type" value="Genomic_DNA"/>
</dbReference>
<evidence type="ECO:0000256" key="1">
    <source>
        <dbReference type="SAM" id="MobiDB-lite"/>
    </source>
</evidence>
<comment type="caution">
    <text evidence="3">The sequence shown here is derived from an EMBL/GenBank/DDBJ whole genome shotgun (WGS) entry which is preliminary data.</text>
</comment>
<feature type="compositionally biased region" description="Polar residues" evidence="1">
    <location>
        <begin position="484"/>
        <end position="500"/>
    </location>
</feature>
<name>A0AAW0FI95_9APHY</name>
<evidence type="ECO:0000256" key="2">
    <source>
        <dbReference type="SAM" id="Phobius"/>
    </source>
</evidence>
<evidence type="ECO:0000313" key="3">
    <source>
        <dbReference type="EMBL" id="KAK7680301.1"/>
    </source>
</evidence>
<evidence type="ECO:0000313" key="4">
    <source>
        <dbReference type="Proteomes" id="UP001385951"/>
    </source>
</evidence>
<feature type="transmembrane region" description="Helical" evidence="2">
    <location>
        <begin position="105"/>
        <end position="126"/>
    </location>
</feature>
<feature type="transmembrane region" description="Helical" evidence="2">
    <location>
        <begin position="188"/>
        <end position="213"/>
    </location>
</feature>
<feature type="region of interest" description="Disordered" evidence="1">
    <location>
        <begin position="463"/>
        <end position="504"/>
    </location>
</feature>
<feature type="transmembrane region" description="Helical" evidence="2">
    <location>
        <begin position="48"/>
        <end position="70"/>
    </location>
</feature>
<accession>A0AAW0FI95</accession>
<reference evidence="3 4" key="1">
    <citation type="submission" date="2022-09" db="EMBL/GenBank/DDBJ databases">
        <authorList>
            <person name="Palmer J.M."/>
        </authorList>
    </citation>
    <scope>NUCLEOTIDE SEQUENCE [LARGE SCALE GENOMIC DNA]</scope>
    <source>
        <strain evidence="3 4">DSM 7382</strain>
    </source>
</reference>
<feature type="transmembrane region" description="Helical" evidence="2">
    <location>
        <begin position="278"/>
        <end position="301"/>
    </location>
</feature>
<sequence>MFLSSLSTDPSLLLERATRSTHFSPRTSLTMFSVSKRAFVDGSTDWRLYWYFITQIIGGLLLSVLLVTMIRPAKPRRLVILQANFQPVLWRFIIHFNTSSPRNPLLISLCFSWWISTFPCLLILFYTNQVSGPAPDQATCLASAVLTMAQTILVATTAPALVFNIWLIVRSAVTATYDDSKWTKWSTWICLGLPYVLFVIFALATLGAGLAHPDRVSRAVFYCIVNDLGLEDAISAVGTTAMLAAIVFEVWTVVLLRQNRSRLKQLSKEGRNLLDISLVIRVCLFGLYIFFGLCLNIVAIVDWANPIPDMFYSTFGIAVFVIFGSQRDIWQTWSKTGSHHITSPAHSLSKHSQPFSPVTPRAFHTFSFPYTGPASIQDPQHHHHSAPAPGPGRRIRKGKRRDLVISLPPPPIPSKTPIRDAYPADISMVDRSLPPTPTIFLHSSKPYDYSATPTHPTFIFDAPSDNSPHRASPFPSSPHAHMHIQQNATHAQRDTPSPGGSSLGFRSKTLSWTLNKLAQGSISSLSSIRRSLTPSVLLDSRPISPGERERYRERQLERETGTAAGSSGRAQWEWEWEWGFERGE</sequence>
<feature type="transmembrane region" description="Helical" evidence="2">
    <location>
        <begin position="146"/>
        <end position="167"/>
    </location>
</feature>
<keyword evidence="2" id="KW-0472">Membrane</keyword>
<feature type="region of interest" description="Disordered" evidence="1">
    <location>
        <begin position="376"/>
        <end position="397"/>
    </location>
</feature>
<keyword evidence="4" id="KW-1185">Reference proteome</keyword>
<keyword evidence="2" id="KW-0812">Transmembrane</keyword>
<feature type="region of interest" description="Disordered" evidence="1">
    <location>
        <begin position="539"/>
        <end position="569"/>
    </location>
</feature>
<dbReference type="AlphaFoldDB" id="A0AAW0FI95"/>
<protein>
    <submittedName>
        <fullName evidence="3">Uncharacterized protein</fullName>
    </submittedName>
</protein>
<feature type="transmembrane region" description="Helical" evidence="2">
    <location>
        <begin position="233"/>
        <end position="257"/>
    </location>
</feature>
<keyword evidence="2" id="KW-1133">Transmembrane helix</keyword>
<feature type="transmembrane region" description="Helical" evidence="2">
    <location>
        <begin position="307"/>
        <end position="325"/>
    </location>
</feature>
<proteinExistence type="predicted"/>
<dbReference type="Proteomes" id="UP001385951">
    <property type="component" value="Unassembled WGS sequence"/>
</dbReference>
<feature type="compositionally biased region" description="Basic and acidic residues" evidence="1">
    <location>
        <begin position="546"/>
        <end position="560"/>
    </location>
</feature>
<organism evidence="3 4">
    <name type="scientific">Cerrena zonata</name>
    <dbReference type="NCBI Taxonomy" id="2478898"/>
    <lineage>
        <taxon>Eukaryota</taxon>
        <taxon>Fungi</taxon>
        <taxon>Dikarya</taxon>
        <taxon>Basidiomycota</taxon>
        <taxon>Agaricomycotina</taxon>
        <taxon>Agaricomycetes</taxon>
        <taxon>Polyporales</taxon>
        <taxon>Cerrenaceae</taxon>
        <taxon>Cerrena</taxon>
    </lineage>
</organism>
<gene>
    <name evidence="3" type="ORF">QCA50_016541</name>
</gene>